<protein>
    <recommendedName>
        <fullName evidence="4">ZU5 domain-containing protein</fullName>
    </recommendedName>
</protein>
<keyword evidence="2" id="KW-0040">ANK repeat</keyword>
<evidence type="ECO:0000259" key="4">
    <source>
        <dbReference type="PROSITE" id="PS51145"/>
    </source>
</evidence>
<dbReference type="PANTHER" id="PTHR24123:SF141">
    <property type="entry name" value="ANKYRIN 2, ISOFORM U"/>
    <property type="match status" value="1"/>
</dbReference>
<dbReference type="Pfam" id="PF00791">
    <property type="entry name" value="ZU5"/>
    <property type="match status" value="1"/>
</dbReference>
<dbReference type="Gene3D" id="2.60.220.30">
    <property type="match status" value="1"/>
</dbReference>
<dbReference type="InterPro" id="IPR051165">
    <property type="entry name" value="Multifunctional_ANK_Repeat"/>
</dbReference>
<feature type="domain" description="ZU5" evidence="4">
    <location>
        <begin position="141"/>
        <end position="237"/>
    </location>
</feature>
<reference evidence="5 6" key="1">
    <citation type="submission" date="2018-11" db="EMBL/GenBank/DDBJ databases">
        <authorList>
            <consortium name="Pathogen Informatics"/>
        </authorList>
    </citation>
    <scope>NUCLEOTIDE SEQUENCE [LARGE SCALE GENOMIC DNA]</scope>
</reference>
<gene>
    <name evidence="5" type="ORF">WBA_LOCUS8718</name>
</gene>
<dbReference type="FunFam" id="2.60.220.30:FF:000009">
    <property type="entry name" value="Ankyrin 2, isoform G"/>
    <property type="match status" value="1"/>
</dbReference>
<evidence type="ECO:0000313" key="5">
    <source>
        <dbReference type="EMBL" id="VDM15332.1"/>
    </source>
</evidence>
<dbReference type="Proteomes" id="UP000270924">
    <property type="component" value="Unassembled WGS sequence"/>
</dbReference>
<name>A0A3P7FY95_WUCBA</name>
<evidence type="ECO:0000256" key="3">
    <source>
        <dbReference type="SAM" id="Phobius"/>
    </source>
</evidence>
<dbReference type="OrthoDB" id="20872at2759"/>
<dbReference type="SMART" id="SM00218">
    <property type="entry name" value="ZU5"/>
    <property type="match status" value="1"/>
</dbReference>
<keyword evidence="3" id="KW-0812">Transmembrane</keyword>
<feature type="non-terminal residue" evidence="5">
    <location>
        <position position="237"/>
    </location>
</feature>
<proteinExistence type="predicted"/>
<dbReference type="InParanoid" id="A0A3P7FY95"/>
<dbReference type="PROSITE" id="PS51145">
    <property type="entry name" value="ZU5"/>
    <property type="match status" value="1"/>
</dbReference>
<dbReference type="AlphaFoldDB" id="A0A3P7FY95"/>
<evidence type="ECO:0000256" key="1">
    <source>
        <dbReference type="ARBA" id="ARBA00022737"/>
    </source>
</evidence>
<dbReference type="InterPro" id="IPR000906">
    <property type="entry name" value="ZU5_dom"/>
</dbReference>
<evidence type="ECO:0000256" key="2">
    <source>
        <dbReference type="ARBA" id="ARBA00023043"/>
    </source>
</evidence>
<keyword evidence="1" id="KW-0677">Repeat</keyword>
<feature type="transmembrane region" description="Helical" evidence="3">
    <location>
        <begin position="50"/>
        <end position="72"/>
    </location>
</feature>
<sequence length="237" mass="26288">MCDHHILHEKLNSDDNQITANVHAHDFSESLTKGLHDSTGVHLIHATEPVFFYILLEPFLLVIQWVTNMILFEMTAGNRLSFVDLQMLSRSPEVEGADGDLDALIRKAQHEPVTTAMADPSLDASLSDSVPVTRTTVQPSFLISFMVDARGGAMRGCRHSGVRIIIPPRKAPQPTRITCRYLRKDKLAHPPPLSEGEALASRILEMAPHGAKFLGPVILEVPHFASLRGREREIVIL</sequence>
<dbReference type="EMBL" id="UYWW01007603">
    <property type="protein sequence ID" value="VDM15332.1"/>
    <property type="molecule type" value="Genomic_DNA"/>
</dbReference>
<keyword evidence="3" id="KW-0472">Membrane</keyword>
<organism evidence="5 6">
    <name type="scientific">Wuchereria bancrofti</name>
    <dbReference type="NCBI Taxonomy" id="6293"/>
    <lineage>
        <taxon>Eukaryota</taxon>
        <taxon>Metazoa</taxon>
        <taxon>Ecdysozoa</taxon>
        <taxon>Nematoda</taxon>
        <taxon>Chromadorea</taxon>
        <taxon>Rhabditida</taxon>
        <taxon>Spirurina</taxon>
        <taxon>Spiruromorpha</taxon>
        <taxon>Filarioidea</taxon>
        <taxon>Onchocercidae</taxon>
        <taxon>Wuchereria</taxon>
    </lineage>
</organism>
<evidence type="ECO:0000313" key="6">
    <source>
        <dbReference type="Proteomes" id="UP000270924"/>
    </source>
</evidence>
<dbReference type="PANTHER" id="PTHR24123">
    <property type="entry name" value="ANKYRIN REPEAT-CONTAINING"/>
    <property type="match status" value="1"/>
</dbReference>
<keyword evidence="3" id="KW-1133">Transmembrane helix</keyword>
<accession>A0A3P7FY95</accession>
<keyword evidence="6" id="KW-1185">Reference proteome</keyword>